<keyword evidence="4" id="KW-0614">Plasmid</keyword>
<dbReference type="KEGG" id="maqu:Maq22A_1p32915"/>
<gene>
    <name evidence="4" type="primary">hisJ</name>
    <name evidence="4" type="ORF">Maq22A_1p32915</name>
</gene>
<evidence type="ECO:0000256" key="2">
    <source>
        <dbReference type="SAM" id="SignalP"/>
    </source>
</evidence>
<dbReference type="PANTHER" id="PTHR35936:SF38">
    <property type="entry name" value="GLUTAMINE-BINDING PERIPLASMIC PROTEIN"/>
    <property type="match status" value="1"/>
</dbReference>
<geneLocation type="plasmid" evidence="5">
    <name>pMaq22A_1p DNA</name>
</geneLocation>
<protein>
    <submittedName>
        <fullName evidence="4">Amino acid ABC transporter</fullName>
    </submittedName>
</protein>
<evidence type="ECO:0000313" key="5">
    <source>
        <dbReference type="Proteomes" id="UP000061432"/>
    </source>
</evidence>
<dbReference type="InterPro" id="IPR001638">
    <property type="entry name" value="Solute-binding_3/MltF_N"/>
</dbReference>
<dbReference type="Proteomes" id="UP000061432">
    <property type="component" value="Plasmid pMaq22A_1p"/>
</dbReference>
<sequence length="281" mass="30104">MNKRLFVQITLGLGLVMAVPAMAQAQDAQAKDALARVKAEGVLKVGTETAFAPFDFIDATGEHAGFNVDAFAEVGKELGVKIKWVELPWDGVLPALEAGQFNMVAGPATITKARLERYRFLSPVAEATVAILKGAKDDSIQKPEDIAGKTVGAGKATAQLAQLKTYAATLPKPVEMREYPGFNEAYADLAARRIAAVANSLPNIAYVASKQPGTFAVVKPPFGQKSYFGYIGTKKPDDQALLDAVQTALVKIKSDGRMKKLQEKWFGTAFDTPDVAPEPSF</sequence>
<evidence type="ECO:0000256" key="1">
    <source>
        <dbReference type="ARBA" id="ARBA00022729"/>
    </source>
</evidence>
<accession>A0A0C6FZM7</accession>
<dbReference type="PANTHER" id="PTHR35936">
    <property type="entry name" value="MEMBRANE-BOUND LYTIC MUREIN TRANSGLYCOSYLASE F"/>
    <property type="match status" value="1"/>
</dbReference>
<feature type="domain" description="Solute-binding protein family 3/N-terminal" evidence="3">
    <location>
        <begin position="42"/>
        <end position="269"/>
    </location>
</feature>
<dbReference type="AlphaFoldDB" id="A0A0C6FZM7"/>
<reference evidence="5" key="2">
    <citation type="submission" date="2015-01" db="EMBL/GenBank/DDBJ databases">
        <title>Complete genome sequence of Methylobacterium aquaticum strain 22A.</title>
        <authorList>
            <person name="Tani A."/>
            <person name="Ogura Y."/>
            <person name="Hayashi T."/>
        </authorList>
    </citation>
    <scope>NUCLEOTIDE SEQUENCE [LARGE SCALE GENOMIC DNA]</scope>
    <source>
        <strain evidence="5">MA-22A</strain>
        <plasmid evidence="5">Plasmid pMaq22A_1p DNA</plasmid>
    </source>
</reference>
<evidence type="ECO:0000313" key="4">
    <source>
        <dbReference type="EMBL" id="BAQ48885.1"/>
    </source>
</evidence>
<dbReference type="PATRIC" id="fig|270351.10.peg.5897"/>
<proteinExistence type="predicted"/>
<feature type="chain" id="PRO_5002189657" evidence="2">
    <location>
        <begin position="24"/>
        <end position="281"/>
    </location>
</feature>
<feature type="signal peptide" evidence="2">
    <location>
        <begin position="1"/>
        <end position="23"/>
    </location>
</feature>
<organism evidence="4 5">
    <name type="scientific">Methylobacterium aquaticum</name>
    <dbReference type="NCBI Taxonomy" id="270351"/>
    <lineage>
        <taxon>Bacteria</taxon>
        <taxon>Pseudomonadati</taxon>
        <taxon>Pseudomonadota</taxon>
        <taxon>Alphaproteobacteria</taxon>
        <taxon>Hyphomicrobiales</taxon>
        <taxon>Methylobacteriaceae</taxon>
        <taxon>Methylobacterium</taxon>
    </lineage>
</organism>
<dbReference type="Pfam" id="PF00497">
    <property type="entry name" value="SBP_bac_3"/>
    <property type="match status" value="1"/>
</dbReference>
<dbReference type="Gene3D" id="3.40.190.10">
    <property type="entry name" value="Periplasmic binding protein-like II"/>
    <property type="match status" value="2"/>
</dbReference>
<dbReference type="EMBL" id="AP014705">
    <property type="protein sequence ID" value="BAQ48885.1"/>
    <property type="molecule type" value="Genomic_DNA"/>
</dbReference>
<name>A0A0C6FZM7_9HYPH</name>
<reference evidence="4 5" key="1">
    <citation type="journal article" date="2015" name="Genome Announc.">
        <title>Complete Genome Sequence of Methylobacterium aquaticum Strain 22A, Isolated from Racomitrium japonicum Moss.</title>
        <authorList>
            <person name="Tani A."/>
            <person name="Ogura Y."/>
            <person name="Hayashi T."/>
            <person name="Kimbara K."/>
        </authorList>
    </citation>
    <scope>NUCLEOTIDE SEQUENCE [LARGE SCALE GENOMIC DNA]</scope>
    <source>
        <strain evidence="4 5">MA-22A</strain>
        <plasmid evidence="5">Plasmid pMaq22A_1p DNA</plasmid>
    </source>
</reference>
<dbReference type="SMART" id="SM00062">
    <property type="entry name" value="PBPb"/>
    <property type="match status" value="1"/>
</dbReference>
<keyword evidence="1 2" id="KW-0732">Signal</keyword>
<dbReference type="SUPFAM" id="SSF53850">
    <property type="entry name" value="Periplasmic binding protein-like II"/>
    <property type="match status" value="1"/>
</dbReference>
<evidence type="ECO:0000259" key="3">
    <source>
        <dbReference type="SMART" id="SM00062"/>
    </source>
</evidence>